<dbReference type="Proteomes" id="UP000696485">
    <property type="component" value="Unassembled WGS sequence"/>
</dbReference>
<sequence>MEHMNNGHSKKLSMDPAEKLRAEQQVQTTCRDQWRAVVRIVLVPFILVWTIAFLLIHHYFPDDLDAWYPFRHKPHQQHHPHLFDGNNPLANNQGLDLVPWEGPLSLNLKTPNIYLNVGDGSNADLRSHLLIRTGYVLETQLFIKAMVSPPPRSEGHTHPSSVLRLTVPDNHHGIQFWMDESQPHASARLDLQLVVPTHFKGTVDVVGTWLYIEAQGLESAQLARLALKTRRGDIRLKGMVHAEEVLAETVESGSVRCDMLASAKRGQDFNATIRTGSGNIVLTAETSRVVKDEDLSPGFWFQMFSRSGAIDFAVLDRHAQQAGGEEGEARKNKEKKKMVPAPLMIRAESEAGYTRGQIEVGDKQAVSLLASSVSKEAIVQVSDNYSGKVAVGSPLHADIVTVKDSKSVIQYTSYSTDDKRCLKYIAGATHPEMVGDKLTVLSLASEAIVQFF</sequence>
<name>A0A9P5SHD7_9FUNG</name>
<gene>
    <name evidence="3" type="ORF">BG006_009263</name>
</gene>
<dbReference type="EMBL" id="JAAAUY010000666">
    <property type="protein sequence ID" value="KAF9327428.1"/>
    <property type="molecule type" value="Genomic_DNA"/>
</dbReference>
<feature type="transmembrane region" description="Helical" evidence="2">
    <location>
        <begin position="36"/>
        <end position="60"/>
    </location>
</feature>
<keyword evidence="2" id="KW-0812">Transmembrane</keyword>
<keyword evidence="4" id="KW-1185">Reference proteome</keyword>
<accession>A0A9P5SHD7</accession>
<evidence type="ECO:0000313" key="3">
    <source>
        <dbReference type="EMBL" id="KAF9327428.1"/>
    </source>
</evidence>
<keyword evidence="2" id="KW-0472">Membrane</keyword>
<feature type="region of interest" description="Disordered" evidence="1">
    <location>
        <begin position="1"/>
        <end position="20"/>
    </location>
</feature>
<evidence type="ECO:0000256" key="1">
    <source>
        <dbReference type="SAM" id="MobiDB-lite"/>
    </source>
</evidence>
<dbReference type="AlphaFoldDB" id="A0A9P5SHD7"/>
<keyword evidence="2" id="KW-1133">Transmembrane helix</keyword>
<protein>
    <submittedName>
        <fullName evidence="3">Uncharacterized protein</fullName>
    </submittedName>
</protein>
<reference evidence="3" key="1">
    <citation type="journal article" date="2020" name="Fungal Divers.">
        <title>Resolving the Mortierellaceae phylogeny through synthesis of multi-gene phylogenetics and phylogenomics.</title>
        <authorList>
            <person name="Vandepol N."/>
            <person name="Liber J."/>
            <person name="Desiro A."/>
            <person name="Na H."/>
            <person name="Kennedy M."/>
            <person name="Barry K."/>
            <person name="Grigoriev I.V."/>
            <person name="Miller A.N."/>
            <person name="O'Donnell K."/>
            <person name="Stajich J.E."/>
            <person name="Bonito G."/>
        </authorList>
    </citation>
    <scope>NUCLEOTIDE SEQUENCE</scope>
    <source>
        <strain evidence="3">NVP1</strain>
    </source>
</reference>
<comment type="caution">
    <text evidence="3">The sequence shown here is derived from an EMBL/GenBank/DDBJ whole genome shotgun (WGS) entry which is preliminary data.</text>
</comment>
<proteinExistence type="predicted"/>
<evidence type="ECO:0000313" key="4">
    <source>
        <dbReference type="Proteomes" id="UP000696485"/>
    </source>
</evidence>
<evidence type="ECO:0000256" key="2">
    <source>
        <dbReference type="SAM" id="Phobius"/>
    </source>
</evidence>
<organism evidence="3 4">
    <name type="scientific">Podila minutissima</name>
    <dbReference type="NCBI Taxonomy" id="64525"/>
    <lineage>
        <taxon>Eukaryota</taxon>
        <taxon>Fungi</taxon>
        <taxon>Fungi incertae sedis</taxon>
        <taxon>Mucoromycota</taxon>
        <taxon>Mortierellomycotina</taxon>
        <taxon>Mortierellomycetes</taxon>
        <taxon>Mortierellales</taxon>
        <taxon>Mortierellaceae</taxon>
        <taxon>Podila</taxon>
    </lineage>
</organism>